<protein>
    <submittedName>
        <fullName evidence="6">Translation elongation factor</fullName>
    </submittedName>
</protein>
<dbReference type="OrthoDB" id="9803139at2"/>
<dbReference type="InterPro" id="IPR057335">
    <property type="entry name" value="Beta-barrel_SelB"/>
</dbReference>
<dbReference type="SUPFAM" id="SSF52540">
    <property type="entry name" value="P-loop containing nucleoside triphosphate hydrolases"/>
    <property type="match status" value="1"/>
</dbReference>
<dbReference type="Pfam" id="PF00009">
    <property type="entry name" value="GTP_EFTU"/>
    <property type="match status" value="1"/>
</dbReference>
<dbReference type="KEGG" id="kphy:AOZ06_30610"/>
<dbReference type="GO" id="GO:0003924">
    <property type="term" value="F:GTPase activity"/>
    <property type="evidence" value="ECO:0007669"/>
    <property type="project" value="InterPro"/>
</dbReference>
<dbReference type="Gene3D" id="3.40.50.300">
    <property type="entry name" value="P-loop containing nucleotide triphosphate hydrolases"/>
    <property type="match status" value="1"/>
</dbReference>
<comment type="subcellular location">
    <subcellularLocation>
        <location evidence="1">Cytoplasm</location>
    </subcellularLocation>
</comment>
<feature type="domain" description="Tr-type G" evidence="5">
    <location>
        <begin position="1"/>
        <end position="168"/>
    </location>
</feature>
<dbReference type="Proteomes" id="UP000063699">
    <property type="component" value="Chromosome"/>
</dbReference>
<keyword evidence="4" id="KW-0547">Nucleotide-binding</keyword>
<dbReference type="InterPro" id="IPR036388">
    <property type="entry name" value="WH-like_DNA-bd_sf"/>
</dbReference>
<evidence type="ECO:0000259" key="5">
    <source>
        <dbReference type="PROSITE" id="PS51722"/>
    </source>
</evidence>
<evidence type="ECO:0000256" key="3">
    <source>
        <dbReference type="ARBA" id="ARBA00022917"/>
    </source>
</evidence>
<dbReference type="GO" id="GO:0003723">
    <property type="term" value="F:RNA binding"/>
    <property type="evidence" value="ECO:0007669"/>
    <property type="project" value="InterPro"/>
</dbReference>
<dbReference type="GO" id="GO:0005525">
    <property type="term" value="F:GTP binding"/>
    <property type="evidence" value="ECO:0007669"/>
    <property type="project" value="UniProtKB-KW"/>
</dbReference>
<reference evidence="6 7" key="1">
    <citation type="submission" date="2015-07" db="EMBL/GenBank/DDBJ databases">
        <title>Genome sequencing of Kibdelosporangium phytohabitans.</title>
        <authorList>
            <person name="Qin S."/>
            <person name="Xing K."/>
        </authorList>
    </citation>
    <scope>NUCLEOTIDE SEQUENCE [LARGE SCALE GENOMIC DNA]</scope>
    <source>
        <strain evidence="6 7">KLBMP1111</strain>
    </source>
</reference>
<dbReference type="Gene3D" id="1.10.10.10">
    <property type="entry name" value="Winged helix-like DNA-binding domain superfamily/Winged helix DNA-binding domain"/>
    <property type="match status" value="1"/>
</dbReference>
<name>A0A0N9I3M9_9PSEU</name>
<dbReference type="Gene3D" id="2.40.30.10">
    <property type="entry name" value="Translation factors"/>
    <property type="match status" value="1"/>
</dbReference>
<keyword evidence="2" id="KW-0963">Cytoplasm</keyword>
<keyword evidence="6" id="KW-0251">Elongation factor</keyword>
<evidence type="ECO:0000256" key="1">
    <source>
        <dbReference type="ARBA" id="ARBA00004496"/>
    </source>
</evidence>
<dbReference type="InterPro" id="IPR004535">
    <property type="entry name" value="Transl_elong_SelB"/>
</dbReference>
<dbReference type="InterPro" id="IPR009000">
    <property type="entry name" value="Transl_B-barrel_sf"/>
</dbReference>
<dbReference type="PROSITE" id="PS51722">
    <property type="entry name" value="G_TR_2"/>
    <property type="match status" value="1"/>
</dbReference>
<dbReference type="InterPro" id="IPR050055">
    <property type="entry name" value="EF-Tu_GTPase"/>
</dbReference>
<evidence type="ECO:0000256" key="4">
    <source>
        <dbReference type="ARBA" id="ARBA00023134"/>
    </source>
</evidence>
<dbReference type="SUPFAM" id="SSF50447">
    <property type="entry name" value="Translation proteins"/>
    <property type="match status" value="1"/>
</dbReference>
<dbReference type="NCBIfam" id="TIGR00475">
    <property type="entry name" value="selB"/>
    <property type="match status" value="1"/>
</dbReference>
<dbReference type="PANTHER" id="PTHR43721">
    <property type="entry name" value="ELONGATION FACTOR TU-RELATED"/>
    <property type="match status" value="1"/>
</dbReference>
<accession>A0A0N9I3M9</accession>
<dbReference type="InterPro" id="IPR027417">
    <property type="entry name" value="P-loop_NTPase"/>
</dbReference>
<dbReference type="CDD" id="cd04171">
    <property type="entry name" value="SelB"/>
    <property type="match status" value="1"/>
</dbReference>
<keyword evidence="3" id="KW-0648">Protein biosynthesis</keyword>
<dbReference type="Pfam" id="PF09107">
    <property type="entry name" value="WHD_3rd_SelB"/>
    <property type="match status" value="1"/>
</dbReference>
<keyword evidence="7" id="KW-1185">Reference proteome</keyword>
<dbReference type="GO" id="GO:0005737">
    <property type="term" value="C:cytoplasm"/>
    <property type="evidence" value="ECO:0007669"/>
    <property type="project" value="UniProtKB-SubCell"/>
</dbReference>
<dbReference type="PANTHER" id="PTHR43721:SF11">
    <property type="entry name" value="SELENOCYSTEINE-SPECIFIC ELONGATION FACTOR"/>
    <property type="match status" value="1"/>
</dbReference>
<organism evidence="6 7">
    <name type="scientific">Kibdelosporangium phytohabitans</name>
    <dbReference type="NCBI Taxonomy" id="860235"/>
    <lineage>
        <taxon>Bacteria</taxon>
        <taxon>Bacillati</taxon>
        <taxon>Actinomycetota</taxon>
        <taxon>Actinomycetes</taxon>
        <taxon>Pseudonocardiales</taxon>
        <taxon>Pseudonocardiaceae</taxon>
        <taxon>Kibdelosporangium</taxon>
    </lineage>
</organism>
<gene>
    <name evidence="6" type="ORF">AOZ06_30610</name>
</gene>
<dbReference type="AlphaFoldDB" id="A0A0N9I3M9"/>
<evidence type="ECO:0000313" key="6">
    <source>
        <dbReference type="EMBL" id="ALG10669.1"/>
    </source>
</evidence>
<evidence type="ECO:0000256" key="2">
    <source>
        <dbReference type="ARBA" id="ARBA00022490"/>
    </source>
</evidence>
<dbReference type="GO" id="GO:0001514">
    <property type="term" value="P:selenocysteine incorporation"/>
    <property type="evidence" value="ECO:0007669"/>
    <property type="project" value="InterPro"/>
</dbReference>
<dbReference type="InterPro" id="IPR000795">
    <property type="entry name" value="T_Tr_GTP-bd_dom"/>
</dbReference>
<dbReference type="RefSeq" id="WP_054292572.1">
    <property type="nucleotide sequence ID" value="NZ_CP012752.1"/>
</dbReference>
<proteinExistence type="predicted"/>
<dbReference type="EMBL" id="CP012752">
    <property type="protein sequence ID" value="ALG10669.1"/>
    <property type="molecule type" value="Genomic_DNA"/>
</dbReference>
<dbReference type="GO" id="GO:0003746">
    <property type="term" value="F:translation elongation factor activity"/>
    <property type="evidence" value="ECO:0007669"/>
    <property type="project" value="UniProtKB-KW"/>
</dbReference>
<evidence type="ECO:0000313" key="7">
    <source>
        <dbReference type="Proteomes" id="UP000063699"/>
    </source>
</evidence>
<keyword evidence="4" id="KW-0342">GTP-binding</keyword>
<dbReference type="STRING" id="860235.AOZ06_30610"/>
<sequence length="580" mass="61837">MHVVATAGHVDHGKSTLVRALTGREPDRWAEERRRGLTIGLGFAWTTLPGGDPVALVDVPGHERFVPTMLAGVGPVPAVLFVVAADQGWQPQSAEHLAALDALGVRHGLLVITRCDLADPGPASEQAQVQLRRTSLRDIPVVHVSATAGTGLDELRHALGRLCAGLPEPDVQADVRLWIDRSFSLRGVGTVVTGTLAAGTIRVGDALSHQVRGLQSMEQDADEVRAVTRVAVNLRGVDRDEVQAGDALTTPGAWTRAAEIDVALAVETQRELHLHIGSADVAVTVRRLGPHSARLRLARPLPLRIGDRVLLRDPGLRVIVAGADVLDLHPPGLVRRGDAVRRDAELAELIGQPLSVVAERLLHRVGFMAESQFRVHGLPVTGTRVGAWRAHPDRWARLVERVPTVVDRWLDENPLRVNGIPVDAVAGELELPSGVAARLVQAAGLPIVDGHVPGRARLPRAVELALAALTADLAGAPFAAPTADRLDELGLGRRELAAAHAADRILLLPGGIVLLPGAQRRAAEILAALPQPFTVSQARRALDTSRRVALPLLGLLDQTGVTERLDGDLRRTVTAVAPRR</sequence>
<dbReference type="Pfam" id="PF25461">
    <property type="entry name" value="Beta-barrel_SelB"/>
    <property type="match status" value="1"/>
</dbReference>
<dbReference type="InterPro" id="IPR015191">
    <property type="entry name" value="SelB_WHD4"/>
</dbReference>